<gene>
    <name evidence="1" type="ordered locus">RUM_18340</name>
</gene>
<dbReference type="STRING" id="213810.RUM_18340"/>
<dbReference type="GeneID" id="83156511"/>
<dbReference type="Proteomes" id="UP000007054">
    <property type="component" value="Chromosome"/>
</dbReference>
<organism evidence="1 2">
    <name type="scientific">Ruminococcus champanellensis (strain DSM 18848 / JCM 17042 / KCTC 15320 / 18P13)</name>
    <dbReference type="NCBI Taxonomy" id="213810"/>
    <lineage>
        <taxon>Bacteria</taxon>
        <taxon>Bacillati</taxon>
        <taxon>Bacillota</taxon>
        <taxon>Clostridia</taxon>
        <taxon>Eubacteriales</taxon>
        <taxon>Oscillospiraceae</taxon>
        <taxon>Ruminococcus</taxon>
    </lineage>
</organism>
<dbReference type="BioCyc" id="RCHA213810:RUM_RS08895-MONOMER"/>
<evidence type="ECO:0000313" key="2">
    <source>
        <dbReference type="Proteomes" id="UP000007054"/>
    </source>
</evidence>
<dbReference type="AlphaFoldDB" id="D4LE42"/>
<dbReference type="PATRIC" id="fig|213810.4.peg.1730"/>
<evidence type="ECO:0000313" key="1">
    <source>
        <dbReference type="EMBL" id="CBL17887.1"/>
    </source>
</evidence>
<sequence length="163" mass="17578">MAGISPEALCALDVEWYGLDALGQVAVFCSGGTGIVPDFVCADQEKQERLVELSDELPANSETVLHFVPSKKNPLPVRVAQGFSGKGFFYYDADDGSRSMENICVLQSYYTLRSAPTDPIHVSELPAAMQALLREQILPVSDFSQQSVIRVEHGNAGNEGLGA</sequence>
<dbReference type="RefSeq" id="WP_015558793.1">
    <property type="nucleotide sequence ID" value="NC_021039.1"/>
</dbReference>
<keyword evidence="2" id="KW-1185">Reference proteome</keyword>
<reference evidence="1" key="2">
    <citation type="submission" date="2010-03" db="EMBL/GenBank/DDBJ databases">
        <authorList>
            <person name="Pajon A."/>
        </authorList>
    </citation>
    <scope>NUCLEOTIDE SEQUENCE</scope>
    <source>
        <strain evidence="1">Type strain: 18P13</strain>
    </source>
</reference>
<dbReference type="HOGENOM" id="CLU_1710776_0_0_9"/>
<reference evidence="1" key="1">
    <citation type="submission" date="2010-03" db="EMBL/GenBank/DDBJ databases">
        <title>The genome sequence of Ruminococcus sp. 18P13.</title>
        <authorList>
            <consortium name="metaHIT consortium -- http://www.metahit.eu/"/>
            <person name="Pajon A."/>
            <person name="Turner K."/>
            <person name="Parkhill J."/>
            <person name="Bernalier A."/>
        </authorList>
    </citation>
    <scope>NUCLEOTIDE SEQUENCE [LARGE SCALE GENOMIC DNA]</scope>
    <source>
        <strain evidence="1">Type strain: 18P13</strain>
    </source>
</reference>
<accession>D4LE42</accession>
<dbReference type="EMBL" id="FP929052">
    <property type="protein sequence ID" value="CBL17887.1"/>
    <property type="molecule type" value="Genomic_DNA"/>
</dbReference>
<name>D4LE42_RUMC1</name>
<dbReference type="KEGG" id="rch:RUM_18340"/>
<proteinExistence type="predicted"/>
<protein>
    <submittedName>
        <fullName evidence="1">Uncharacterized protein</fullName>
    </submittedName>
</protein>